<dbReference type="SUPFAM" id="SSF56801">
    <property type="entry name" value="Acetyl-CoA synthetase-like"/>
    <property type="match status" value="1"/>
</dbReference>
<dbReference type="PANTHER" id="PTHR24096:SF149">
    <property type="entry name" value="AMP-BINDING DOMAIN-CONTAINING PROTEIN-RELATED"/>
    <property type="match status" value="1"/>
</dbReference>
<dbReference type="AlphaFoldDB" id="A0AAW1N9J6"/>
<proteinExistence type="inferred from homology"/>
<dbReference type="PANTHER" id="PTHR24096">
    <property type="entry name" value="LONG-CHAIN-FATTY-ACID--COA LIGASE"/>
    <property type="match status" value="1"/>
</dbReference>
<evidence type="ECO:0000259" key="5">
    <source>
        <dbReference type="Pfam" id="PF00501"/>
    </source>
</evidence>
<dbReference type="Gene3D" id="3.40.50.12780">
    <property type="entry name" value="N-terminal domain of ligase-like"/>
    <property type="match status" value="1"/>
</dbReference>
<evidence type="ECO:0000256" key="1">
    <source>
        <dbReference type="ARBA" id="ARBA00004275"/>
    </source>
</evidence>
<name>A0AAW1N9J6_POPJA</name>
<dbReference type="Gene3D" id="3.30.300.30">
    <property type="match status" value="1"/>
</dbReference>
<comment type="subcellular location">
    <subcellularLocation>
        <location evidence="1">Peroxisome</location>
    </subcellularLocation>
</comment>
<dbReference type="InterPro" id="IPR000873">
    <property type="entry name" value="AMP-dep_synth/lig_dom"/>
</dbReference>
<comment type="similarity">
    <text evidence="2">Belongs to the ATP-dependent AMP-binding enzyme family.</text>
</comment>
<reference evidence="6 7" key="1">
    <citation type="journal article" date="2024" name="BMC Genomics">
        <title>De novo assembly and annotation of Popillia japonica's genome with initial clues to its potential as an invasive pest.</title>
        <authorList>
            <person name="Cucini C."/>
            <person name="Boschi S."/>
            <person name="Funari R."/>
            <person name="Cardaioli E."/>
            <person name="Iannotti N."/>
            <person name="Marturano G."/>
            <person name="Paoli F."/>
            <person name="Bruttini M."/>
            <person name="Carapelli A."/>
            <person name="Frati F."/>
            <person name="Nardi F."/>
        </authorList>
    </citation>
    <scope>NUCLEOTIDE SEQUENCE [LARGE SCALE GENOMIC DNA]</scope>
    <source>
        <strain evidence="6">DMR45628</strain>
    </source>
</reference>
<accession>A0AAW1N9J6</accession>
<keyword evidence="7" id="KW-1185">Reference proteome</keyword>
<organism evidence="6 7">
    <name type="scientific">Popillia japonica</name>
    <name type="common">Japanese beetle</name>
    <dbReference type="NCBI Taxonomy" id="7064"/>
    <lineage>
        <taxon>Eukaryota</taxon>
        <taxon>Metazoa</taxon>
        <taxon>Ecdysozoa</taxon>
        <taxon>Arthropoda</taxon>
        <taxon>Hexapoda</taxon>
        <taxon>Insecta</taxon>
        <taxon>Pterygota</taxon>
        <taxon>Neoptera</taxon>
        <taxon>Endopterygota</taxon>
        <taxon>Coleoptera</taxon>
        <taxon>Polyphaga</taxon>
        <taxon>Scarabaeiformia</taxon>
        <taxon>Scarabaeidae</taxon>
        <taxon>Rutelinae</taxon>
        <taxon>Popillia</taxon>
    </lineage>
</organism>
<dbReference type="InterPro" id="IPR042099">
    <property type="entry name" value="ANL_N_sf"/>
</dbReference>
<dbReference type="GO" id="GO:0005777">
    <property type="term" value="C:peroxisome"/>
    <property type="evidence" value="ECO:0007669"/>
    <property type="project" value="UniProtKB-SubCell"/>
</dbReference>
<evidence type="ECO:0000313" key="7">
    <source>
        <dbReference type="Proteomes" id="UP001458880"/>
    </source>
</evidence>
<dbReference type="Pfam" id="PF00501">
    <property type="entry name" value="AMP-binding"/>
    <property type="match status" value="1"/>
</dbReference>
<evidence type="ECO:0000256" key="3">
    <source>
        <dbReference type="ARBA" id="ARBA00022598"/>
    </source>
</evidence>
<dbReference type="GO" id="GO:0016405">
    <property type="term" value="F:CoA-ligase activity"/>
    <property type="evidence" value="ECO:0007669"/>
    <property type="project" value="TreeGrafter"/>
</dbReference>
<evidence type="ECO:0000313" key="6">
    <source>
        <dbReference type="EMBL" id="KAK9754325.1"/>
    </source>
</evidence>
<evidence type="ECO:0000256" key="4">
    <source>
        <dbReference type="ARBA" id="ARBA00023140"/>
    </source>
</evidence>
<dbReference type="InterPro" id="IPR045851">
    <property type="entry name" value="AMP-bd_C_sf"/>
</dbReference>
<keyword evidence="3" id="KW-0436">Ligase</keyword>
<keyword evidence="4" id="KW-0576">Peroxisome</keyword>
<feature type="domain" description="AMP-dependent synthetase/ligase" evidence="5">
    <location>
        <begin position="38"/>
        <end position="393"/>
    </location>
</feature>
<gene>
    <name evidence="6" type="ORF">QE152_g1348</name>
</gene>
<comment type="caution">
    <text evidence="6">The sequence shown here is derived from an EMBL/GenBank/DDBJ whole genome shotgun (WGS) entry which is preliminary data.</text>
</comment>
<protein>
    <submittedName>
        <fullName evidence="6">AMP-binding enzyme</fullName>
    </submittedName>
</protein>
<dbReference type="EMBL" id="JASPKY010000008">
    <property type="protein sequence ID" value="KAK9754325.1"/>
    <property type="molecule type" value="Genomic_DNA"/>
</dbReference>
<sequence>MVNNSNIELPDEGDNIIRTKDFEVQVNSKGLGHEIFFQMKKHADAVAQIRAECEESDTFELLLERSVRLALHLQKRGVTSKDIVSPCATNDLNAIVTMVAPLLIGAKIACMDPCLGEADIGEMLQLTKAKIVFIYKEHEEKFGKIVNDLNLDVEIVVFGETRKRTPFTEFLKPFAKDDEQNFVPFDVRNLEDDALMVFSGGLSGVPKGMCFSHQCVLSQLQRLAGTGRKSTNFILYSSLAWISTQVSIMSSLISGSCRLIAPEFDPAQTWKYLLKYDIKNLILPPNYALQFLRYGNPDKLETPNLKLFMITGGRLNVDQMNGLKELFTHPLLIISPYNLKSPVRLLKKKPGASGAPIAGFDYKIVHPVTGAVCGPNEKGEICLKSKYCISTYYNNETASNIFDEDGFLKTGDLAYYDDDHYFYIVDVIDDIFRYESVEIPASLLESILYEHAAVKIVSFIAIHSDGEDIAMGVVVKHDSESANDVTEQDLIEFFNDKINNLHKIRGGILFVKESLIPYTVTGRIRKFLLCKTMLEDLDGVDLSINIM</sequence>
<dbReference type="Proteomes" id="UP001458880">
    <property type="component" value="Unassembled WGS sequence"/>
</dbReference>
<evidence type="ECO:0000256" key="2">
    <source>
        <dbReference type="ARBA" id="ARBA00006432"/>
    </source>
</evidence>